<dbReference type="InterPro" id="IPR036277">
    <property type="entry name" value="SMC_hinge_sf"/>
</dbReference>
<dbReference type="Gene3D" id="1.20.1060.20">
    <property type="match status" value="1"/>
</dbReference>
<dbReference type="GO" id="GO:0008278">
    <property type="term" value="C:cohesin complex"/>
    <property type="evidence" value="ECO:0007669"/>
    <property type="project" value="InterPro"/>
</dbReference>
<dbReference type="GO" id="GO:0005634">
    <property type="term" value="C:nucleus"/>
    <property type="evidence" value="ECO:0007669"/>
    <property type="project" value="UniProtKB-SubCell"/>
</dbReference>
<feature type="compositionally biased region" description="Basic and acidic residues" evidence="11">
    <location>
        <begin position="192"/>
        <end position="201"/>
    </location>
</feature>
<keyword evidence="5" id="KW-0132">Cell division</keyword>
<keyword evidence="4" id="KW-0158">Chromosome</keyword>
<feature type="coiled-coil region" evidence="10">
    <location>
        <begin position="739"/>
        <end position="841"/>
    </location>
</feature>
<dbReference type="OrthoDB" id="413649at2759"/>
<comment type="similarity">
    <text evidence="3">Belongs to the SMC family. SMC1 subfamily.</text>
</comment>
<dbReference type="Gene3D" id="3.40.50.300">
    <property type="entry name" value="P-loop containing nucleotide triphosphate hydrolases"/>
    <property type="match status" value="2"/>
</dbReference>
<name>A0A368FM59_ANCCA</name>
<feature type="region of interest" description="Disordered" evidence="11">
    <location>
        <begin position="180"/>
        <end position="201"/>
    </location>
</feature>
<comment type="subcellular location">
    <subcellularLocation>
        <location evidence="2">Chromosome</location>
    </subcellularLocation>
    <subcellularLocation>
        <location evidence="1">Nucleus</location>
    </subcellularLocation>
</comment>
<evidence type="ECO:0000313" key="14">
    <source>
        <dbReference type="Proteomes" id="UP000252519"/>
    </source>
</evidence>
<sequence length="1162" mass="133602">MGVLHTLDLENFKSYRGKQVIGPFKRFTAIIGPNGSGKSNLMDAISFVLGEKATSLRVKKLGDLIHGAPVGKPVSNRCSVTLNYKEDDGRMRSFTRSVTNAGSEFRVDGKVVTVQQYNHEMESIQIFIKAKNFLVYQGQIESIAMKNPKERTALFEEISRSCELQAEYDRLKVELQKAEDDAQQNMNKRRGIAQEKREAKLERDEAEKYQHMKDDLEREIAVQRPLYVQVKQEVLHVNTKLETSKKTLNAAQKLAERNEEQVEVLENNAKELERKKAEFEAELESQSQELDLHLSEQQINEYMLLKREVGKKSGLIDMQLNSKKQEQETDKSSKVNEERRMKTWQEKIKNKKLEIERLKKQIEYLAENAEQQKVVLQEEKANLITMEKQVKESKEKLEKVSAELNEVNKQLSDASGDSAETERVRRRNEAIENLKRVFPDKIHGRLVDLCQPSHKRFNLAVTKVLQKHMMSIVCDTEETARDAIMYLKEQRYPPETFLPHQGLDVHPINEKLRELSYPKGVKLVYDVIQCNHPAARKALQFASGNALICETAEDARTLAYGSAGGDRYKAVALDGTMFQQSGVIGGGSHELKMRAKKWDENALRQLREKRAQLQDESNTLHRTRRKELDVEMQRNKLTSVEYRLKNMQLEKTKCETDTLNKLTFELESLESELSVIPPKIEEIDERMVEREREIKKLEEKSHAVADEVFASFCKKVGIKNIREYEEREMRFHQERVDRMREFDNELDRVRNEIEYLRSEDKNKKVKQETDKVKNLEKELEALKKKEAKEGKSLTRLETEMEDMKIAAMEKKTEQEGYEGELAAAKKEAQAAQRDVTSAEKAVLALESVVSRKHADRHALLHAAKINQIQIPLSSEADGSQPSNSNNLSQEQIEREAKIKVNYRQLPDNLKELKDEEEVKRHVERMNKEINEAQSTLSRLNAPNLKASQRMEEVKEREAETTEECEMARKKARKIRGYFEKVKTERYRKFQECFEPVSQKIDEIYKALSRNASAQAFLGADNMEEPYLEGIQYNCVAPGKRFRPMDNLSGGEKTVAALALLFAMHARNPSPFFVLDEIDAALDNTNIGKVSSFICESARNDMQIIIISLKEEFYNKADALIGIYPEPAACSTSGVLAFDLTPYKQTGLNETNTSIMESTVVNP</sequence>
<dbReference type="GO" id="GO:0016887">
    <property type="term" value="F:ATP hydrolysis activity"/>
    <property type="evidence" value="ECO:0007669"/>
    <property type="project" value="InterPro"/>
</dbReference>
<dbReference type="InterPro" id="IPR024704">
    <property type="entry name" value="SMC"/>
</dbReference>
<dbReference type="EMBL" id="JOJR01001343">
    <property type="protein sequence ID" value="RCN31257.1"/>
    <property type="molecule type" value="Genomic_DNA"/>
</dbReference>
<feature type="domain" description="SMC hinge" evidence="12">
    <location>
        <begin position="440"/>
        <end position="559"/>
    </location>
</feature>
<evidence type="ECO:0000256" key="1">
    <source>
        <dbReference type="ARBA" id="ARBA00004123"/>
    </source>
</evidence>
<dbReference type="GO" id="GO:0005524">
    <property type="term" value="F:ATP binding"/>
    <property type="evidence" value="ECO:0007669"/>
    <property type="project" value="InterPro"/>
</dbReference>
<evidence type="ECO:0000256" key="8">
    <source>
        <dbReference type="ARBA" id="ARBA00023242"/>
    </source>
</evidence>
<dbReference type="SUPFAM" id="SSF75553">
    <property type="entry name" value="Smc hinge domain"/>
    <property type="match status" value="1"/>
</dbReference>
<dbReference type="AlphaFoldDB" id="A0A368FM59"/>
<keyword evidence="9" id="KW-0131">Cell cycle</keyword>
<reference evidence="13 14" key="1">
    <citation type="submission" date="2014-10" db="EMBL/GenBank/DDBJ databases">
        <title>Draft genome of the hookworm Ancylostoma caninum.</title>
        <authorList>
            <person name="Mitreva M."/>
        </authorList>
    </citation>
    <scope>NUCLEOTIDE SEQUENCE [LARGE SCALE GENOMIC DNA]</scope>
    <source>
        <strain evidence="13 14">Baltimore</strain>
    </source>
</reference>
<keyword evidence="14" id="KW-1185">Reference proteome</keyword>
<dbReference type="PIRSF" id="PIRSF005719">
    <property type="entry name" value="SMC"/>
    <property type="match status" value="1"/>
</dbReference>
<dbReference type="FunFam" id="1.20.1060.20:FF:000001">
    <property type="entry name" value="Structural maintenance of chromosomes 1A"/>
    <property type="match status" value="1"/>
</dbReference>
<dbReference type="Pfam" id="PF06470">
    <property type="entry name" value="SMC_hinge"/>
    <property type="match status" value="1"/>
</dbReference>
<dbReference type="InterPro" id="IPR010935">
    <property type="entry name" value="SMC_hinge"/>
</dbReference>
<feature type="coiled-coil region" evidence="10">
    <location>
        <begin position="680"/>
        <end position="707"/>
    </location>
</feature>
<comment type="caution">
    <text evidence="13">The sequence shown here is derived from an EMBL/GenBank/DDBJ whole genome shotgun (WGS) entry which is preliminary data.</text>
</comment>
<accession>A0A368FM59</accession>
<evidence type="ECO:0000256" key="4">
    <source>
        <dbReference type="ARBA" id="ARBA00022454"/>
    </source>
</evidence>
<dbReference type="InterPro" id="IPR027417">
    <property type="entry name" value="P-loop_NTPase"/>
</dbReference>
<evidence type="ECO:0000256" key="2">
    <source>
        <dbReference type="ARBA" id="ARBA00004286"/>
    </source>
</evidence>
<evidence type="ECO:0000256" key="9">
    <source>
        <dbReference type="ARBA" id="ARBA00023306"/>
    </source>
</evidence>
<dbReference type="InterPro" id="IPR028468">
    <property type="entry name" value="Smc1_ABC"/>
</dbReference>
<feature type="compositionally biased region" description="Basic and acidic residues" evidence="11">
    <location>
        <begin position="323"/>
        <end position="339"/>
    </location>
</feature>
<evidence type="ECO:0000256" key="10">
    <source>
        <dbReference type="SAM" id="Coils"/>
    </source>
</evidence>
<dbReference type="SMART" id="SM00968">
    <property type="entry name" value="SMC_hinge"/>
    <property type="match status" value="1"/>
</dbReference>
<evidence type="ECO:0000256" key="11">
    <source>
        <dbReference type="SAM" id="MobiDB-lite"/>
    </source>
</evidence>
<dbReference type="GO" id="GO:0051301">
    <property type="term" value="P:cell division"/>
    <property type="evidence" value="ECO:0007669"/>
    <property type="project" value="UniProtKB-KW"/>
</dbReference>
<evidence type="ECO:0000313" key="13">
    <source>
        <dbReference type="EMBL" id="RCN31257.1"/>
    </source>
</evidence>
<proteinExistence type="inferred from homology"/>
<evidence type="ECO:0000256" key="5">
    <source>
        <dbReference type="ARBA" id="ARBA00022618"/>
    </source>
</evidence>
<dbReference type="InterPro" id="IPR003395">
    <property type="entry name" value="RecF/RecN/SMC_N"/>
</dbReference>
<dbReference type="PANTHER" id="PTHR18937:SF12">
    <property type="entry name" value="STRUCTURAL MAINTENANCE OF CHROMOSOMES PROTEIN"/>
    <property type="match status" value="1"/>
</dbReference>
<evidence type="ECO:0000256" key="7">
    <source>
        <dbReference type="ARBA" id="ARBA00023054"/>
    </source>
</evidence>
<dbReference type="Gene3D" id="3.30.70.1620">
    <property type="match status" value="1"/>
</dbReference>
<feature type="coiled-coil region" evidence="10">
    <location>
        <begin position="912"/>
        <end position="970"/>
    </location>
</feature>
<keyword evidence="8" id="KW-0539">Nucleus</keyword>
<evidence type="ECO:0000256" key="6">
    <source>
        <dbReference type="ARBA" id="ARBA00022776"/>
    </source>
</evidence>
<dbReference type="STRING" id="29170.A0A368FM59"/>
<dbReference type="GO" id="GO:0003677">
    <property type="term" value="F:DNA binding"/>
    <property type="evidence" value="ECO:0007669"/>
    <property type="project" value="TreeGrafter"/>
</dbReference>
<evidence type="ECO:0000256" key="3">
    <source>
        <dbReference type="ARBA" id="ARBA00005597"/>
    </source>
</evidence>
<dbReference type="Pfam" id="PF02463">
    <property type="entry name" value="SMC_N"/>
    <property type="match status" value="1"/>
</dbReference>
<gene>
    <name evidence="13" type="ORF">ANCCAN_22953</name>
</gene>
<organism evidence="13 14">
    <name type="scientific">Ancylostoma caninum</name>
    <name type="common">Dog hookworm</name>
    <dbReference type="NCBI Taxonomy" id="29170"/>
    <lineage>
        <taxon>Eukaryota</taxon>
        <taxon>Metazoa</taxon>
        <taxon>Ecdysozoa</taxon>
        <taxon>Nematoda</taxon>
        <taxon>Chromadorea</taxon>
        <taxon>Rhabditida</taxon>
        <taxon>Rhabditina</taxon>
        <taxon>Rhabditomorpha</taxon>
        <taxon>Strongyloidea</taxon>
        <taxon>Ancylostomatidae</taxon>
        <taxon>Ancylostomatinae</taxon>
        <taxon>Ancylostoma</taxon>
    </lineage>
</organism>
<evidence type="ECO:0000259" key="12">
    <source>
        <dbReference type="SMART" id="SM00968"/>
    </source>
</evidence>
<dbReference type="FunFam" id="3.40.50.300:FF:000564">
    <property type="entry name" value="Structural maintenance of chromosomes 1A"/>
    <property type="match status" value="1"/>
</dbReference>
<protein>
    <submittedName>
        <fullName evidence="13">RecF/RecN/SMC protein</fullName>
    </submittedName>
</protein>
<dbReference type="Proteomes" id="UP000252519">
    <property type="component" value="Unassembled WGS sequence"/>
</dbReference>
<keyword evidence="7 10" id="KW-0175">Coiled coil</keyword>
<dbReference type="PANTHER" id="PTHR18937">
    <property type="entry name" value="STRUCTURAL MAINTENANCE OF CHROMOSOMES SMC FAMILY MEMBER"/>
    <property type="match status" value="1"/>
</dbReference>
<feature type="coiled-coil region" evidence="10">
    <location>
        <begin position="596"/>
        <end position="626"/>
    </location>
</feature>
<feature type="region of interest" description="Disordered" evidence="11">
    <location>
        <begin position="319"/>
        <end position="339"/>
    </location>
</feature>
<keyword evidence="6" id="KW-0498">Mitosis</keyword>
<dbReference type="SUPFAM" id="SSF52540">
    <property type="entry name" value="P-loop containing nucleoside triphosphate hydrolases"/>
    <property type="match status" value="1"/>
</dbReference>
<dbReference type="CDD" id="cd03275">
    <property type="entry name" value="ABC_SMC1_euk"/>
    <property type="match status" value="1"/>
</dbReference>
<dbReference type="GO" id="GO:0007062">
    <property type="term" value="P:sister chromatid cohesion"/>
    <property type="evidence" value="ECO:0007669"/>
    <property type="project" value="InterPro"/>
</dbReference>